<keyword evidence="7 9" id="KW-0496">Mitochondrion</keyword>
<evidence type="ECO:0000313" key="13">
    <source>
        <dbReference type="Proteomes" id="UP000294847"/>
    </source>
</evidence>
<evidence type="ECO:0000256" key="4">
    <source>
        <dbReference type="ARBA" id="ARBA00022692"/>
    </source>
</evidence>
<evidence type="ECO:0000256" key="9">
    <source>
        <dbReference type="PIRNR" id="PIRNR007871"/>
    </source>
</evidence>
<dbReference type="EMBL" id="CP034209">
    <property type="protein sequence ID" value="QBZ64922.1"/>
    <property type="molecule type" value="Genomic_DNA"/>
</dbReference>
<dbReference type="GO" id="GO:0005743">
    <property type="term" value="C:mitochondrial inner membrane"/>
    <property type="evidence" value="ECO:0007669"/>
    <property type="project" value="UniProtKB-SubCell"/>
</dbReference>
<dbReference type="Pfam" id="PF12597">
    <property type="entry name" value="Cox20"/>
    <property type="match status" value="1"/>
</dbReference>
<evidence type="ECO:0000256" key="2">
    <source>
        <dbReference type="ARBA" id="ARBA00009575"/>
    </source>
</evidence>
<keyword evidence="4" id="KW-0812">Transmembrane</keyword>
<reference evidence="12 13" key="1">
    <citation type="journal article" date="2019" name="Mol. Biol. Evol.">
        <title>Blast fungal genomes show frequent chromosomal changes, gene gains and losses, and effector gene turnover.</title>
        <authorList>
            <person name="Gomez Luciano L.B."/>
            <person name="Jason Tsai I."/>
            <person name="Chuma I."/>
            <person name="Tosa Y."/>
            <person name="Chen Y.H."/>
            <person name="Li J.Y."/>
            <person name="Li M.Y."/>
            <person name="Jade Lu M.Y."/>
            <person name="Nakayashiki H."/>
            <person name="Li W.H."/>
        </authorList>
    </citation>
    <scope>NUCLEOTIDE SEQUENCE [LARGE SCALE GENOMIC DNA]</scope>
    <source>
        <strain evidence="12">MZ5-1-6</strain>
    </source>
</reference>
<dbReference type="Proteomes" id="UP000294847">
    <property type="component" value="Chromosome 6"/>
</dbReference>
<dbReference type="PANTHER" id="PTHR31586">
    <property type="entry name" value="CYTOCHROME C OXIDASE PROTEIN 20"/>
    <property type="match status" value="1"/>
</dbReference>
<evidence type="ECO:0000256" key="7">
    <source>
        <dbReference type="ARBA" id="ARBA00023128"/>
    </source>
</evidence>
<comment type="subcellular location">
    <subcellularLocation>
        <location evidence="1 9">Mitochondrion inner membrane</location>
    </subcellularLocation>
</comment>
<evidence type="ECO:0000256" key="11">
    <source>
        <dbReference type="SAM" id="MobiDB-lite"/>
    </source>
</evidence>
<dbReference type="GO" id="GO:0033617">
    <property type="term" value="P:mitochondrial respiratory chain complex IV assembly"/>
    <property type="evidence" value="ECO:0007669"/>
    <property type="project" value="InterPro"/>
</dbReference>
<comment type="similarity">
    <text evidence="2 9">Belongs to the COX20 family.</text>
</comment>
<evidence type="ECO:0000256" key="8">
    <source>
        <dbReference type="ARBA" id="ARBA00023136"/>
    </source>
</evidence>
<evidence type="ECO:0000313" key="12">
    <source>
        <dbReference type="EMBL" id="QBZ64922.1"/>
    </source>
</evidence>
<keyword evidence="10" id="KW-0175">Coiled coil</keyword>
<dbReference type="InterPro" id="IPR022533">
    <property type="entry name" value="Cox20"/>
</dbReference>
<dbReference type="AlphaFoldDB" id="A0A4P7NRM2"/>
<feature type="coiled-coil region" evidence="10">
    <location>
        <begin position="140"/>
        <end position="180"/>
    </location>
</feature>
<comment type="function">
    <text evidence="9">Involved in the assembly of the cytochrome c oxidase complex.</text>
</comment>
<sequence length="186" mass="20257">MAPTAPMNIIPTPPASGSEKGAPPPWQQQQFQGAPTPEQVKALQEEDKRRAEIKARAGQPNAGVGEVVKTISADDFLKVHQAPCSRDGFLQGIAAGAAVGGLRYVIGAPIPKSANWAVGAFVLAATGSYEYCQYNRRLQRENMKRTVEVYTQRAAEAKAKQEAKKKADEEAEAARLATQKSWYKFW</sequence>
<evidence type="ECO:0000256" key="3">
    <source>
        <dbReference type="ARBA" id="ARBA00017689"/>
    </source>
</evidence>
<dbReference type="OMA" id="NWAVGMF"/>
<evidence type="ECO:0000256" key="6">
    <source>
        <dbReference type="ARBA" id="ARBA00022989"/>
    </source>
</evidence>
<evidence type="ECO:0000256" key="1">
    <source>
        <dbReference type="ARBA" id="ARBA00004273"/>
    </source>
</evidence>
<evidence type="ECO:0000256" key="5">
    <source>
        <dbReference type="ARBA" id="ARBA00022792"/>
    </source>
</evidence>
<dbReference type="PANTHER" id="PTHR31586:SF1">
    <property type="entry name" value="CYTOCHROME C OXIDASE ASSEMBLY PROTEIN COX20, MITOCHONDRIAL"/>
    <property type="match status" value="1"/>
</dbReference>
<protein>
    <recommendedName>
        <fullName evidence="3 9">Cytochrome c oxidase assembly protein COX20, mitochondrial</fullName>
    </recommendedName>
</protein>
<gene>
    <name evidence="12" type="ORF">PoMZ_06623</name>
</gene>
<organism evidence="12 13">
    <name type="scientific">Pyricularia oryzae</name>
    <name type="common">Rice blast fungus</name>
    <name type="synonym">Magnaporthe oryzae</name>
    <dbReference type="NCBI Taxonomy" id="318829"/>
    <lineage>
        <taxon>Eukaryota</taxon>
        <taxon>Fungi</taxon>
        <taxon>Dikarya</taxon>
        <taxon>Ascomycota</taxon>
        <taxon>Pezizomycotina</taxon>
        <taxon>Sordariomycetes</taxon>
        <taxon>Sordariomycetidae</taxon>
        <taxon>Magnaporthales</taxon>
        <taxon>Pyriculariaceae</taxon>
        <taxon>Pyricularia</taxon>
    </lineage>
</organism>
<accession>A0A4P7NRM2</accession>
<keyword evidence="5 9" id="KW-0999">Mitochondrion inner membrane</keyword>
<proteinExistence type="inferred from homology"/>
<dbReference type="VEuPathDB" id="FungiDB:M_BR32_EuGene_00069301"/>
<keyword evidence="8 9" id="KW-0472">Membrane</keyword>
<name>A0A4P7NRM2_PYROR</name>
<evidence type="ECO:0000256" key="10">
    <source>
        <dbReference type="SAM" id="Coils"/>
    </source>
</evidence>
<keyword evidence="6" id="KW-1133">Transmembrane helix</keyword>
<feature type="region of interest" description="Disordered" evidence="11">
    <location>
        <begin position="1"/>
        <end position="48"/>
    </location>
</feature>
<dbReference type="PIRSF" id="PIRSF007871">
    <property type="entry name" value="Cox20"/>
    <property type="match status" value="1"/>
</dbReference>